<protein>
    <recommendedName>
        <fullName evidence="4">HVA22-like protein</fullName>
    </recommendedName>
</protein>
<sequence length="97" mass="11572">METFFFFWLLSTVPNYIQSDVLSHSNYLLSYASFYCWLFVPFSARHLSYLFKNMSLIFSYVRPQTLMGAGLYLMEDILLSAVKRKWEQLQRKDCNSN</sequence>
<evidence type="ECO:0000256" key="1">
    <source>
        <dbReference type="SAM" id="SignalP"/>
    </source>
</evidence>
<evidence type="ECO:0000313" key="2">
    <source>
        <dbReference type="EMBL" id="KDO37717.1"/>
    </source>
</evidence>
<keyword evidence="1" id="KW-0732">Signal</keyword>
<dbReference type="Proteomes" id="UP000027120">
    <property type="component" value="Unassembled WGS sequence"/>
</dbReference>
<dbReference type="EMBL" id="KK789838">
    <property type="protein sequence ID" value="KDO37717.1"/>
    <property type="molecule type" value="Genomic_DNA"/>
</dbReference>
<reference evidence="2 3" key="1">
    <citation type="submission" date="2014-04" db="EMBL/GenBank/DDBJ databases">
        <authorList>
            <consortium name="International Citrus Genome Consortium"/>
            <person name="Gmitter F."/>
            <person name="Chen C."/>
            <person name="Farmerie W."/>
            <person name="Harkins T."/>
            <person name="Desany B."/>
            <person name="Mohiuddin M."/>
            <person name="Kodira C."/>
            <person name="Borodovsky M."/>
            <person name="Lomsadze A."/>
            <person name="Burns P."/>
            <person name="Jenkins J."/>
            <person name="Prochnik S."/>
            <person name="Shu S."/>
            <person name="Chapman J."/>
            <person name="Pitluck S."/>
            <person name="Schmutz J."/>
            <person name="Rokhsar D."/>
        </authorList>
    </citation>
    <scope>NUCLEOTIDE SEQUENCE</scope>
</reference>
<gene>
    <name evidence="2" type="ORF">CISIN_1g041041mg</name>
</gene>
<feature type="chain" id="PRO_5001635507" description="HVA22-like protein" evidence="1">
    <location>
        <begin position="20"/>
        <end position="97"/>
    </location>
</feature>
<keyword evidence="3" id="KW-1185">Reference proteome</keyword>
<proteinExistence type="predicted"/>
<accession>A0A067DFD3</accession>
<dbReference type="AlphaFoldDB" id="A0A067DFD3"/>
<evidence type="ECO:0008006" key="4">
    <source>
        <dbReference type="Google" id="ProtNLM"/>
    </source>
</evidence>
<name>A0A067DFD3_CITSI</name>
<evidence type="ECO:0000313" key="3">
    <source>
        <dbReference type="Proteomes" id="UP000027120"/>
    </source>
</evidence>
<organism evidence="2 3">
    <name type="scientific">Citrus sinensis</name>
    <name type="common">Sweet orange</name>
    <name type="synonym">Citrus aurantium var. sinensis</name>
    <dbReference type="NCBI Taxonomy" id="2711"/>
    <lineage>
        <taxon>Eukaryota</taxon>
        <taxon>Viridiplantae</taxon>
        <taxon>Streptophyta</taxon>
        <taxon>Embryophyta</taxon>
        <taxon>Tracheophyta</taxon>
        <taxon>Spermatophyta</taxon>
        <taxon>Magnoliopsida</taxon>
        <taxon>eudicotyledons</taxon>
        <taxon>Gunneridae</taxon>
        <taxon>Pentapetalae</taxon>
        <taxon>rosids</taxon>
        <taxon>malvids</taxon>
        <taxon>Sapindales</taxon>
        <taxon>Rutaceae</taxon>
        <taxon>Aurantioideae</taxon>
        <taxon>Citrus</taxon>
    </lineage>
</organism>
<feature type="signal peptide" evidence="1">
    <location>
        <begin position="1"/>
        <end position="19"/>
    </location>
</feature>